<reference evidence="2" key="1">
    <citation type="submission" date="2020-10" db="EMBL/GenBank/DDBJ databases">
        <authorList>
            <person name="Muller C M."/>
        </authorList>
    </citation>
    <scope>NUCLEOTIDE SEQUENCE</scope>
    <source>
        <strain evidence="2">THUN-12</strain>
    </source>
</reference>
<evidence type="ECO:0000313" key="3">
    <source>
        <dbReference type="Proteomes" id="UP000683417"/>
    </source>
</evidence>
<organism evidence="2 3">
    <name type="scientific">Blumeria graminis f. sp. triticale</name>
    <dbReference type="NCBI Taxonomy" id="1689686"/>
    <lineage>
        <taxon>Eukaryota</taxon>
        <taxon>Fungi</taxon>
        <taxon>Dikarya</taxon>
        <taxon>Ascomycota</taxon>
        <taxon>Pezizomycotina</taxon>
        <taxon>Leotiomycetes</taxon>
        <taxon>Erysiphales</taxon>
        <taxon>Erysiphaceae</taxon>
        <taxon>Blumeria</taxon>
    </lineage>
</organism>
<dbReference type="InterPro" id="IPR000477">
    <property type="entry name" value="RT_dom"/>
</dbReference>
<dbReference type="PROSITE" id="PS50878">
    <property type="entry name" value="RT_POL"/>
    <property type="match status" value="1"/>
</dbReference>
<proteinExistence type="predicted"/>
<sequence length="386" mass="42710">VTSRVRWANPPVPQGRLRPNTLDPTLFRQLLELGCGGLGPLPVSPSSEDLDKQAEVLVQIIQDAYCGAAKRALGAGHGNPWWNNSCREARKGYKIALRSSSNDSSVYDAQKAYRKTVQIAKNNFFKTKLERARTAKEIFGITKWHKSAGTYRSRPLKDSRFPEQPPVQSLAGKMEVLMQNLLANPSVVGDIPMDSPTVSSNSPPFPSSTDEEIRDSILRAGNTAPGADGIPTAIIRRTWLLIEQQVLSLFNACLSIGHHPECFRKAILMMIQKPNKIDNSSPRSYRPIALLSVLGKGLERFIAKRMAWTAIRHKVVSSQQFGALPGRSAVDLTTCLTQDAEKALYEGSTASMLTLDVKGAFDAVYPGRLVHRLREQGWPENLVRWV</sequence>
<gene>
    <name evidence="2" type="ORF">BGTH12_LOCUS6921</name>
</gene>
<protein>
    <submittedName>
        <fullName evidence="2">BgTH12-01053</fullName>
    </submittedName>
</protein>
<feature type="domain" description="Reverse transcriptase" evidence="1">
    <location>
        <begin position="252"/>
        <end position="386"/>
    </location>
</feature>
<dbReference type="EMBL" id="CAJHIT010000009">
    <property type="protein sequence ID" value="CAD6505563.1"/>
    <property type="molecule type" value="Genomic_DNA"/>
</dbReference>
<dbReference type="AlphaFoldDB" id="A0A9W4D787"/>
<accession>A0A9W4D787</accession>
<name>A0A9W4D787_BLUGR</name>
<comment type="caution">
    <text evidence="2">The sequence shown here is derived from an EMBL/GenBank/DDBJ whole genome shotgun (WGS) entry which is preliminary data.</text>
</comment>
<evidence type="ECO:0000259" key="1">
    <source>
        <dbReference type="PROSITE" id="PS50878"/>
    </source>
</evidence>
<dbReference type="PANTHER" id="PTHR33481">
    <property type="entry name" value="REVERSE TRANSCRIPTASE"/>
    <property type="match status" value="1"/>
</dbReference>
<dbReference type="Pfam" id="PF00078">
    <property type="entry name" value="RVT_1"/>
    <property type="match status" value="1"/>
</dbReference>
<evidence type="ECO:0000313" key="2">
    <source>
        <dbReference type="EMBL" id="CAD6505563.1"/>
    </source>
</evidence>
<feature type="non-terminal residue" evidence="2">
    <location>
        <position position="1"/>
    </location>
</feature>
<dbReference type="PANTHER" id="PTHR33481:SF1">
    <property type="entry name" value="ENDONUCLEASE_EXONUCLEASE_PHOSPHATASE DOMAIN-CONTAINING PROTEIN-RELATED"/>
    <property type="match status" value="1"/>
</dbReference>
<dbReference type="Proteomes" id="UP000683417">
    <property type="component" value="Unassembled WGS sequence"/>
</dbReference>